<dbReference type="PANTHER" id="PTHR24320">
    <property type="entry name" value="RETINOL DEHYDROGENASE"/>
    <property type="match status" value="1"/>
</dbReference>
<evidence type="ECO:0000313" key="5">
    <source>
        <dbReference type="Proteomes" id="UP000326268"/>
    </source>
</evidence>
<dbReference type="InterPro" id="IPR002347">
    <property type="entry name" value="SDR_fam"/>
</dbReference>
<sequence>MDSKWDIVAEIPDLTGKVAIVTGANSPQGIGYHIAHQLAIKGARVYVGARNTEKTQNAIDEMLQSTPSLDPGRLVPLAMDLNNFQQVHSTARGILEREERLDILVNNATRMSMPLHKDQHGISISFGTNFLGPYLFTTELLPLLKKTDRLTPGVRIINISSRVHLALPTGVRFNSLGDFNRDFGSEDDHQSNRLRYGLSKLAMVLFSKEIQRRANEDRIPLLAMSMHPGGVKTVGVTRYLGEGNDRLKDLLTPLDGALTPLFAAAHPLPFIERERYGGAYLVPFGEIGDTSEDGENEQLAKDLWGTSERVLKDVLNPGL</sequence>
<dbReference type="RefSeq" id="XP_031927112.1">
    <property type="nucleotide sequence ID" value="XM_032072649.1"/>
</dbReference>
<dbReference type="OrthoDB" id="191139at2759"/>
<dbReference type="Pfam" id="PF00106">
    <property type="entry name" value="adh_short"/>
    <property type="match status" value="1"/>
</dbReference>
<protein>
    <recommendedName>
        <fullName evidence="6">Short-chain dehydrogenase</fullName>
    </recommendedName>
</protein>
<evidence type="ECO:0000313" key="4">
    <source>
        <dbReference type="EMBL" id="KAE8364031.1"/>
    </source>
</evidence>
<keyword evidence="5" id="KW-1185">Reference proteome</keyword>
<dbReference type="AlphaFoldDB" id="A0A5N7A2C7"/>
<dbReference type="GeneID" id="43657095"/>
<dbReference type="EMBL" id="ML737661">
    <property type="protein sequence ID" value="KAE8364031.1"/>
    <property type="molecule type" value="Genomic_DNA"/>
</dbReference>
<dbReference type="SUPFAM" id="SSF51735">
    <property type="entry name" value="NAD(P)-binding Rossmann-fold domains"/>
    <property type="match status" value="1"/>
</dbReference>
<gene>
    <name evidence="4" type="ORF">BDV27DRAFT_158260</name>
</gene>
<proteinExistence type="inferred from homology"/>
<evidence type="ECO:0000256" key="1">
    <source>
        <dbReference type="ARBA" id="ARBA00006484"/>
    </source>
</evidence>
<dbReference type="GO" id="GO:0016491">
    <property type="term" value="F:oxidoreductase activity"/>
    <property type="evidence" value="ECO:0007669"/>
    <property type="project" value="UniProtKB-KW"/>
</dbReference>
<comment type="similarity">
    <text evidence="1">Belongs to the short-chain dehydrogenases/reductases (SDR) family.</text>
</comment>
<reference evidence="4 5" key="1">
    <citation type="submission" date="2019-04" db="EMBL/GenBank/DDBJ databases">
        <title>Friends and foes A comparative genomics studyof 23 Aspergillus species from section Flavi.</title>
        <authorList>
            <consortium name="DOE Joint Genome Institute"/>
            <person name="Kjaerbolling I."/>
            <person name="Vesth T."/>
            <person name="Frisvad J.C."/>
            <person name="Nybo J.L."/>
            <person name="Theobald S."/>
            <person name="Kildgaard S."/>
            <person name="Isbrandt T."/>
            <person name="Kuo A."/>
            <person name="Sato A."/>
            <person name="Lyhne E.K."/>
            <person name="Kogle M.E."/>
            <person name="Wiebenga A."/>
            <person name="Kun R.S."/>
            <person name="Lubbers R.J."/>
            <person name="Makela M.R."/>
            <person name="Barry K."/>
            <person name="Chovatia M."/>
            <person name="Clum A."/>
            <person name="Daum C."/>
            <person name="Haridas S."/>
            <person name="He G."/>
            <person name="LaButti K."/>
            <person name="Lipzen A."/>
            <person name="Mondo S."/>
            <person name="Riley R."/>
            <person name="Salamov A."/>
            <person name="Simmons B.A."/>
            <person name="Magnuson J.K."/>
            <person name="Henrissat B."/>
            <person name="Mortensen U.H."/>
            <person name="Larsen T.O."/>
            <person name="Devries R.P."/>
            <person name="Grigoriev I.V."/>
            <person name="Machida M."/>
            <person name="Baker S.E."/>
            <person name="Andersen M.R."/>
        </authorList>
    </citation>
    <scope>NUCLEOTIDE SEQUENCE [LARGE SCALE GENOMIC DNA]</scope>
    <source>
        <strain evidence="4 5">CBS 763.97</strain>
    </source>
</reference>
<dbReference type="Proteomes" id="UP000326268">
    <property type="component" value="Unassembled WGS sequence"/>
</dbReference>
<evidence type="ECO:0008006" key="6">
    <source>
        <dbReference type="Google" id="ProtNLM"/>
    </source>
</evidence>
<keyword evidence="3" id="KW-0560">Oxidoreductase</keyword>
<dbReference type="InterPro" id="IPR036291">
    <property type="entry name" value="NAD(P)-bd_dom_sf"/>
</dbReference>
<evidence type="ECO:0000256" key="2">
    <source>
        <dbReference type="ARBA" id="ARBA00022857"/>
    </source>
</evidence>
<dbReference type="PANTHER" id="PTHR24320:SF282">
    <property type="entry name" value="WW DOMAIN-CONTAINING OXIDOREDUCTASE"/>
    <property type="match status" value="1"/>
</dbReference>
<accession>A0A5N7A2C7</accession>
<evidence type="ECO:0000256" key="3">
    <source>
        <dbReference type="ARBA" id="ARBA00023002"/>
    </source>
</evidence>
<name>A0A5N7A2C7_9EURO</name>
<keyword evidence="2" id="KW-0521">NADP</keyword>
<dbReference type="Gene3D" id="3.40.50.720">
    <property type="entry name" value="NAD(P)-binding Rossmann-like Domain"/>
    <property type="match status" value="1"/>
</dbReference>
<organism evidence="4 5">
    <name type="scientific">Aspergillus caelatus</name>
    <dbReference type="NCBI Taxonomy" id="61420"/>
    <lineage>
        <taxon>Eukaryota</taxon>
        <taxon>Fungi</taxon>
        <taxon>Dikarya</taxon>
        <taxon>Ascomycota</taxon>
        <taxon>Pezizomycotina</taxon>
        <taxon>Eurotiomycetes</taxon>
        <taxon>Eurotiomycetidae</taxon>
        <taxon>Eurotiales</taxon>
        <taxon>Aspergillaceae</taxon>
        <taxon>Aspergillus</taxon>
        <taxon>Aspergillus subgen. Circumdati</taxon>
    </lineage>
</organism>